<dbReference type="InterPro" id="IPR011006">
    <property type="entry name" value="CheY-like_superfamily"/>
</dbReference>
<accession>E6W319</accession>
<dbReference type="STRING" id="653733.Selin_0942"/>
<dbReference type="InterPro" id="IPR052048">
    <property type="entry name" value="ST_Response_Regulator"/>
</dbReference>
<dbReference type="InterPro" id="IPR001789">
    <property type="entry name" value="Sig_transdc_resp-reg_receiver"/>
</dbReference>
<dbReference type="OrthoDB" id="9812260at2"/>
<dbReference type="eggNOG" id="COG3706">
    <property type="taxonomic scope" value="Bacteria"/>
</dbReference>
<dbReference type="SMART" id="SM00267">
    <property type="entry name" value="GGDEF"/>
    <property type="match status" value="1"/>
</dbReference>
<dbReference type="InterPro" id="IPR029787">
    <property type="entry name" value="Nucleotide_cyclase"/>
</dbReference>
<dbReference type="HOGENOM" id="CLU_418410_0_0_0"/>
<dbReference type="KEGG" id="din:Selin_0942"/>
<dbReference type="GO" id="GO:0000160">
    <property type="term" value="P:phosphorelay signal transduction system"/>
    <property type="evidence" value="ECO:0007669"/>
    <property type="project" value="InterPro"/>
</dbReference>
<dbReference type="InParanoid" id="E6W319"/>
<proteinExistence type="predicted"/>
<dbReference type="InterPro" id="IPR043128">
    <property type="entry name" value="Rev_trsase/Diguanyl_cyclase"/>
</dbReference>
<dbReference type="PANTHER" id="PTHR43228">
    <property type="entry name" value="TWO-COMPONENT RESPONSE REGULATOR"/>
    <property type="match status" value="1"/>
</dbReference>
<dbReference type="GO" id="GO:0035438">
    <property type="term" value="F:cyclic-di-GMP binding"/>
    <property type="evidence" value="ECO:0007669"/>
    <property type="project" value="InterPro"/>
</dbReference>
<dbReference type="SUPFAM" id="SSF55073">
    <property type="entry name" value="Nucleotide cyclase"/>
    <property type="match status" value="1"/>
</dbReference>
<dbReference type="NCBIfam" id="TIGR00254">
    <property type="entry name" value="GGDEF"/>
    <property type="match status" value="1"/>
</dbReference>
<dbReference type="eggNOG" id="COG4753">
    <property type="taxonomic scope" value="Bacteria"/>
</dbReference>
<dbReference type="Proteomes" id="UP000002572">
    <property type="component" value="Chromosome"/>
</dbReference>
<dbReference type="CDD" id="cd17536">
    <property type="entry name" value="REC_YesN-like"/>
    <property type="match status" value="1"/>
</dbReference>
<feature type="domain" description="GGDEF" evidence="3">
    <location>
        <begin position="293"/>
        <end position="422"/>
    </location>
</feature>
<dbReference type="Gene3D" id="2.40.10.220">
    <property type="entry name" value="predicted glycosyltransferase like domains"/>
    <property type="match status" value="1"/>
</dbReference>
<dbReference type="AlphaFoldDB" id="E6W319"/>
<evidence type="ECO:0000256" key="1">
    <source>
        <dbReference type="PROSITE-ProRule" id="PRU00169"/>
    </source>
</evidence>
<name>E6W319_DESIS</name>
<sequence>MENREAWLTKLNVLYVEDETVVRENVSQFLQRRFKNVYTAENGQEGLNLYKVKRPHIVITDVKMPVMDGLEMTRQIRKVNPDAQVIVTTAHSETELLIKAIDVGVSQFVIKPITRQKLSEAIGRTLHTILLQEKDEYQTKLMQKIIDSQDNMIIVTGEKGIIAANQAALSFFRYGSLKEFAQEHGSIRDFLLEEDGCFFPRTANWHQEVHGACKVRMQDRRTREDRYFVLRMNSFPYGENFFIMTMTDMTDIEQQNKELERLATTDPLTGLHNRAKCTYLLGREIQVAKRYKTSLSMVMLAIDYREDLENTMGRESSDEVLLELTGLIQKNIRGFDLLGRWDEEELVIIAPNSTLTVVQNLCHRLREIIARHRFPFVEDITCSYGIAQMGSDEDAASLSRKVFDALDTARAHARNTIVSAPSMEVVSSDLEALKENEMIIRSFDLVKAKNQEVTFFNLFKGMSISGSARVSLVSENEVEFALPQKQFLAVISEKRAFIESDFFAKPVQARIKRFNKDESRVVLRDFSFEENSAKKRQYVRVQVPDRVRLSLEYDGKTLQERIFDISLAALAFYTSQTEWLREGMDASVRVQLHRATDGQESQISTKGRIYRIEGEGKISKVVVMLQSDTQSRETLKEYIAQRQIEIVRELNNSIV</sequence>
<evidence type="ECO:0000259" key="3">
    <source>
        <dbReference type="PROSITE" id="PS50887"/>
    </source>
</evidence>
<gene>
    <name evidence="4" type="ordered locus">Selin_0942</name>
</gene>
<protein>
    <submittedName>
        <fullName evidence="4">Diguanylate cyclase</fullName>
    </submittedName>
</protein>
<dbReference type="InterPro" id="IPR000160">
    <property type="entry name" value="GGDEF_dom"/>
</dbReference>
<dbReference type="EMBL" id="CP002432">
    <property type="protein sequence ID" value="ADU65680.1"/>
    <property type="molecule type" value="Genomic_DNA"/>
</dbReference>
<dbReference type="PROSITE" id="PS50110">
    <property type="entry name" value="RESPONSE_REGULATORY"/>
    <property type="match status" value="1"/>
</dbReference>
<evidence type="ECO:0000313" key="4">
    <source>
        <dbReference type="EMBL" id="ADU65680.1"/>
    </source>
</evidence>
<keyword evidence="5" id="KW-1185">Reference proteome</keyword>
<dbReference type="SUPFAM" id="SSF52172">
    <property type="entry name" value="CheY-like"/>
    <property type="match status" value="1"/>
</dbReference>
<dbReference type="CDD" id="cd01949">
    <property type="entry name" value="GGDEF"/>
    <property type="match status" value="1"/>
</dbReference>
<dbReference type="Pfam" id="PF00990">
    <property type="entry name" value="GGDEF"/>
    <property type="match status" value="1"/>
</dbReference>
<keyword evidence="1" id="KW-0597">Phosphoprotein</keyword>
<dbReference type="PANTHER" id="PTHR43228:SF1">
    <property type="entry name" value="TWO-COMPONENT RESPONSE REGULATOR ARR22"/>
    <property type="match status" value="1"/>
</dbReference>
<dbReference type="Gene3D" id="3.30.70.270">
    <property type="match status" value="1"/>
</dbReference>
<dbReference type="Gene3D" id="3.40.50.2300">
    <property type="match status" value="1"/>
</dbReference>
<evidence type="ECO:0000313" key="5">
    <source>
        <dbReference type="Proteomes" id="UP000002572"/>
    </source>
</evidence>
<dbReference type="PROSITE" id="PS50887">
    <property type="entry name" value="GGDEF"/>
    <property type="match status" value="1"/>
</dbReference>
<dbReference type="RefSeq" id="WP_013505564.1">
    <property type="nucleotide sequence ID" value="NC_014836.1"/>
</dbReference>
<dbReference type="Pfam" id="PF07238">
    <property type="entry name" value="PilZ"/>
    <property type="match status" value="1"/>
</dbReference>
<dbReference type="SMART" id="SM00448">
    <property type="entry name" value="REC"/>
    <property type="match status" value="1"/>
</dbReference>
<evidence type="ECO:0000259" key="2">
    <source>
        <dbReference type="PROSITE" id="PS50110"/>
    </source>
</evidence>
<reference evidence="4 5" key="1">
    <citation type="submission" date="2010-12" db="EMBL/GenBank/DDBJ databases">
        <title>Complete sequence of Desulfurispirillum indicum S5.</title>
        <authorList>
            <consortium name="US DOE Joint Genome Institute"/>
            <person name="Lucas S."/>
            <person name="Copeland A."/>
            <person name="Lapidus A."/>
            <person name="Cheng J.-F."/>
            <person name="Goodwin L."/>
            <person name="Pitluck S."/>
            <person name="Chertkov O."/>
            <person name="Held B."/>
            <person name="Detter J.C."/>
            <person name="Han C."/>
            <person name="Tapia R."/>
            <person name="Land M."/>
            <person name="Hauser L."/>
            <person name="Kyrpides N."/>
            <person name="Ivanova N."/>
            <person name="Mikhailova N."/>
            <person name="Haggblom M."/>
            <person name="Rauschenbach I."/>
            <person name="Bini E."/>
            <person name="Woyke T."/>
        </authorList>
    </citation>
    <scope>NUCLEOTIDE SEQUENCE [LARGE SCALE GENOMIC DNA]</scope>
    <source>
        <strain evidence="5">ATCC BAA-1389 / DSM 22839 / S5</strain>
    </source>
</reference>
<feature type="domain" description="Response regulatory" evidence="2">
    <location>
        <begin position="12"/>
        <end position="126"/>
    </location>
</feature>
<dbReference type="Pfam" id="PF00072">
    <property type="entry name" value="Response_reg"/>
    <property type="match status" value="1"/>
</dbReference>
<dbReference type="InterPro" id="IPR009875">
    <property type="entry name" value="PilZ_domain"/>
</dbReference>
<organism evidence="4 5">
    <name type="scientific">Desulfurispirillum indicum (strain ATCC BAA-1389 / DSM 22839 / S5)</name>
    <dbReference type="NCBI Taxonomy" id="653733"/>
    <lineage>
        <taxon>Bacteria</taxon>
        <taxon>Pseudomonadati</taxon>
        <taxon>Chrysiogenota</taxon>
        <taxon>Chrysiogenia</taxon>
        <taxon>Chrysiogenales</taxon>
        <taxon>Chrysiogenaceae</taxon>
        <taxon>Desulfurispirillum</taxon>
    </lineage>
</organism>
<feature type="modified residue" description="4-aspartylphosphate" evidence="1">
    <location>
        <position position="61"/>
    </location>
</feature>
<dbReference type="Gene3D" id="3.30.450.20">
    <property type="entry name" value="PAS domain"/>
    <property type="match status" value="1"/>
</dbReference>